<dbReference type="OrthoDB" id="1956259at2"/>
<proteinExistence type="predicted"/>
<gene>
    <name evidence="1" type="ORF">SAMN05443428_103109</name>
</gene>
<dbReference type="RefSeq" id="WP_078695569.1">
    <property type="nucleotide sequence ID" value="NZ_FUYH01000003.1"/>
</dbReference>
<sequence length="79" mass="9541">MKMIREAVDTMVLFERASVNPIVINCSKGTLRINKVIKVWKERRNLRECFIYLCQIEGRENPAELRWDIESNRWFIEKL</sequence>
<protein>
    <submittedName>
        <fullName evidence="1">Uncharacterized protein</fullName>
    </submittedName>
</protein>
<dbReference type="Proteomes" id="UP000190105">
    <property type="component" value="Unassembled WGS sequence"/>
</dbReference>
<dbReference type="EMBL" id="FUYH01000003">
    <property type="protein sequence ID" value="SKA79670.1"/>
    <property type="molecule type" value="Genomic_DNA"/>
</dbReference>
<keyword evidence="2" id="KW-1185">Reference proteome</keyword>
<accession>A0A1T4WQN3</accession>
<evidence type="ECO:0000313" key="2">
    <source>
        <dbReference type="Proteomes" id="UP000190105"/>
    </source>
</evidence>
<evidence type="ECO:0000313" key="1">
    <source>
        <dbReference type="EMBL" id="SKA79670.1"/>
    </source>
</evidence>
<dbReference type="AlphaFoldDB" id="A0A1T4WQN3"/>
<organism evidence="1 2">
    <name type="scientific">Caloramator quimbayensis</name>
    <dbReference type="NCBI Taxonomy" id="1147123"/>
    <lineage>
        <taxon>Bacteria</taxon>
        <taxon>Bacillati</taxon>
        <taxon>Bacillota</taxon>
        <taxon>Clostridia</taxon>
        <taxon>Eubacteriales</taxon>
        <taxon>Clostridiaceae</taxon>
        <taxon>Caloramator</taxon>
    </lineage>
</organism>
<reference evidence="2" key="1">
    <citation type="submission" date="2017-02" db="EMBL/GenBank/DDBJ databases">
        <authorList>
            <person name="Varghese N."/>
            <person name="Submissions S."/>
        </authorList>
    </citation>
    <scope>NUCLEOTIDE SEQUENCE [LARGE SCALE GENOMIC DNA]</scope>
    <source>
        <strain evidence="2">USBA 833</strain>
    </source>
</reference>
<dbReference type="STRING" id="1147123.SAMN05443428_103109"/>
<name>A0A1T4WQN3_9CLOT</name>